<proteinExistence type="predicted"/>
<dbReference type="AlphaFoldDB" id="A0AAW6RMF0"/>
<dbReference type="EMBL" id="JARVII010000017">
    <property type="protein sequence ID" value="MDG9699829.1"/>
    <property type="molecule type" value="Genomic_DNA"/>
</dbReference>
<dbReference type="RefSeq" id="WP_279524660.1">
    <property type="nucleotide sequence ID" value="NZ_JARVII010000017.1"/>
</dbReference>
<protein>
    <submittedName>
        <fullName evidence="4">PepSY domain-containing protein</fullName>
    </submittedName>
</protein>
<feature type="chain" id="PRO_5043689491" evidence="2">
    <location>
        <begin position="25"/>
        <end position="131"/>
    </location>
</feature>
<feature type="region of interest" description="Disordered" evidence="1">
    <location>
        <begin position="109"/>
        <end position="131"/>
    </location>
</feature>
<evidence type="ECO:0000313" key="5">
    <source>
        <dbReference type="Proteomes" id="UP001237156"/>
    </source>
</evidence>
<evidence type="ECO:0000256" key="2">
    <source>
        <dbReference type="SAM" id="SignalP"/>
    </source>
</evidence>
<evidence type="ECO:0000259" key="3">
    <source>
        <dbReference type="Pfam" id="PF13670"/>
    </source>
</evidence>
<dbReference type="Proteomes" id="UP001237156">
    <property type="component" value="Unassembled WGS sequence"/>
</dbReference>
<evidence type="ECO:0000256" key="1">
    <source>
        <dbReference type="SAM" id="MobiDB-lite"/>
    </source>
</evidence>
<evidence type="ECO:0000313" key="4">
    <source>
        <dbReference type="EMBL" id="MDG9699829.1"/>
    </source>
</evidence>
<feature type="compositionally biased region" description="Acidic residues" evidence="1">
    <location>
        <begin position="121"/>
        <end position="131"/>
    </location>
</feature>
<accession>A0AAW6RMF0</accession>
<sequence length="131" mass="14372">MKTRNLIAMATLAATAALALPAAAKEKSALVVPGGPAYVAPPGYVVTPGYMPPPEKPRKHKYRISSSQVRHILRSAGYRRIHDVDFDDGRWEAEAINPAGYRVKLRLPPDGSAIYEKPDWDGDDDDDDDDD</sequence>
<reference evidence="4 5" key="1">
    <citation type="submission" date="2023-04" db="EMBL/GenBank/DDBJ databases">
        <title>Ottowia paracancer sp. nov., isolated from human stomach.</title>
        <authorList>
            <person name="Song Y."/>
        </authorList>
    </citation>
    <scope>NUCLEOTIDE SEQUENCE [LARGE SCALE GENOMIC DNA]</scope>
    <source>
        <strain evidence="4 5">10c7w1</strain>
    </source>
</reference>
<organism evidence="4 5">
    <name type="scientific">Ottowia cancrivicina</name>
    <dbReference type="NCBI Taxonomy" id="3040346"/>
    <lineage>
        <taxon>Bacteria</taxon>
        <taxon>Pseudomonadati</taxon>
        <taxon>Pseudomonadota</taxon>
        <taxon>Betaproteobacteria</taxon>
        <taxon>Burkholderiales</taxon>
        <taxon>Comamonadaceae</taxon>
        <taxon>Ottowia</taxon>
    </lineage>
</organism>
<keyword evidence="2" id="KW-0732">Signal</keyword>
<gene>
    <name evidence="4" type="ORF">QB898_08930</name>
</gene>
<name>A0AAW6RMF0_9BURK</name>
<dbReference type="InterPro" id="IPR025711">
    <property type="entry name" value="PepSY"/>
</dbReference>
<keyword evidence="5" id="KW-1185">Reference proteome</keyword>
<comment type="caution">
    <text evidence="4">The sequence shown here is derived from an EMBL/GenBank/DDBJ whole genome shotgun (WGS) entry which is preliminary data.</text>
</comment>
<feature type="signal peptide" evidence="2">
    <location>
        <begin position="1"/>
        <end position="24"/>
    </location>
</feature>
<dbReference type="Pfam" id="PF13670">
    <property type="entry name" value="PepSY_2"/>
    <property type="match status" value="1"/>
</dbReference>
<feature type="domain" description="PepSY" evidence="3">
    <location>
        <begin position="64"/>
        <end position="110"/>
    </location>
</feature>